<organism evidence="1 2">
    <name type="scientific">Petromyces alliaceus</name>
    <name type="common">Aspergillus alliaceus</name>
    <dbReference type="NCBI Taxonomy" id="209559"/>
    <lineage>
        <taxon>Eukaryota</taxon>
        <taxon>Fungi</taxon>
        <taxon>Dikarya</taxon>
        <taxon>Ascomycota</taxon>
        <taxon>Pezizomycotina</taxon>
        <taxon>Eurotiomycetes</taxon>
        <taxon>Eurotiomycetidae</taxon>
        <taxon>Eurotiales</taxon>
        <taxon>Aspergillaceae</taxon>
        <taxon>Aspergillus</taxon>
        <taxon>Aspergillus subgen. Circumdati</taxon>
    </lineage>
</organism>
<accession>A0A8H6A7F2</accession>
<reference evidence="1 2" key="1">
    <citation type="submission" date="2019-04" db="EMBL/GenBank/DDBJ databases">
        <title>Aspergillus burnettii sp. nov., novel species from soil in southeast Queensland.</title>
        <authorList>
            <person name="Gilchrist C.L.M."/>
            <person name="Pitt J.I."/>
            <person name="Lange L."/>
            <person name="Lacey H.J."/>
            <person name="Vuong D."/>
            <person name="Midgley D.J."/>
            <person name="Greenfield P."/>
            <person name="Bradbury M."/>
            <person name="Lacey E."/>
            <person name="Busk P.K."/>
            <person name="Pilgaard B."/>
            <person name="Chooi Y.H."/>
            <person name="Piggott A.M."/>
        </authorList>
    </citation>
    <scope>NUCLEOTIDE SEQUENCE [LARGE SCALE GENOMIC DNA]</scope>
    <source>
        <strain evidence="1 2">FRR 5400</strain>
    </source>
</reference>
<evidence type="ECO:0000313" key="1">
    <source>
        <dbReference type="EMBL" id="KAF5863216.1"/>
    </source>
</evidence>
<gene>
    <name evidence="1" type="ORF">ETB97_010444</name>
</gene>
<dbReference type="EMBL" id="SPNV01000056">
    <property type="protein sequence ID" value="KAF5863216.1"/>
    <property type="molecule type" value="Genomic_DNA"/>
</dbReference>
<proteinExistence type="predicted"/>
<evidence type="ECO:0008006" key="3">
    <source>
        <dbReference type="Google" id="ProtNLM"/>
    </source>
</evidence>
<keyword evidence="2" id="KW-1185">Reference proteome</keyword>
<sequence length="521" mass="57394">MSRPRQLQKLGPYLRRRNVPQRCFATQRKTASFAYTWLTRTPEVITANDVLSSLPSLPPSLTQPDHVPIFLLTPFFSQWADTTNPFLEHCINRLYCNTPARDSTEPVHAIVAIVDKLPDNLPELKDTTNNGITGESEGLALLFVPTENIQGKAAAPRRIRSSEAEESALVFSFQSNVSDNAALRRAAHEIGLRLANTLFINGKESTLFGTRWSYNPSSSNFNFNRSIELSRCRVVSTAGSVRSSLKLPLHPVGRRREVIASMGNILRQLAKHPNGTSKDPMPASSELEKELPRYIEEHDITDHKVSVWALVQSPSYNWQSETDGSPGGLMESIGVGGKLHRVMSGGGGWGKKQGLLSLDYETSFLEPYAEDGFSTLTTLFLPNSTSTMQTAPPSLAMGTVEDDLSSLSQVAKAGDYIQFYVSVKPDHTQNGQLEMRSSQGAVSYHFGVVFDNEMPADHKENSTLEKDLRAMPNYFGALSEKAMTYSQPITPTKSGEEILGSGTKLDIPGSRVELVVTSREL</sequence>
<comment type="caution">
    <text evidence="1">The sequence shown here is derived from an EMBL/GenBank/DDBJ whole genome shotgun (WGS) entry which is preliminary data.</text>
</comment>
<protein>
    <recommendedName>
        <fullName evidence="3">V-type ATPase, C subunit family protein</fullName>
    </recommendedName>
</protein>
<name>A0A8H6A7F2_PETAA</name>
<evidence type="ECO:0000313" key="2">
    <source>
        <dbReference type="Proteomes" id="UP000541154"/>
    </source>
</evidence>
<dbReference type="AlphaFoldDB" id="A0A8H6A7F2"/>
<dbReference type="Proteomes" id="UP000541154">
    <property type="component" value="Unassembled WGS sequence"/>
</dbReference>